<gene>
    <name evidence="3" type="ORF">VFPBJ_10721</name>
</gene>
<comment type="caution">
    <text evidence="3">The sequence shown here is derived from an EMBL/GenBank/DDBJ whole genome shotgun (WGS) entry which is preliminary data.</text>
</comment>
<evidence type="ECO:0000313" key="3">
    <source>
        <dbReference type="EMBL" id="OAQ69346.1"/>
    </source>
</evidence>
<organism evidence="3 4">
    <name type="scientific">Purpureocillium lilacinum</name>
    <name type="common">Paecilomyces lilacinus</name>
    <dbReference type="NCBI Taxonomy" id="33203"/>
    <lineage>
        <taxon>Eukaryota</taxon>
        <taxon>Fungi</taxon>
        <taxon>Dikarya</taxon>
        <taxon>Ascomycota</taxon>
        <taxon>Pezizomycotina</taxon>
        <taxon>Sordariomycetes</taxon>
        <taxon>Hypocreomycetidae</taxon>
        <taxon>Hypocreales</taxon>
        <taxon>Ophiocordycipitaceae</taxon>
        <taxon>Purpureocillium</taxon>
    </lineage>
</organism>
<proteinExistence type="predicted"/>
<evidence type="ECO:0000313" key="4">
    <source>
        <dbReference type="Proteomes" id="UP000078240"/>
    </source>
</evidence>
<protein>
    <submittedName>
        <fullName evidence="3">Uncharacterized protein</fullName>
    </submittedName>
</protein>
<feature type="transmembrane region" description="Helical" evidence="2">
    <location>
        <begin position="77"/>
        <end position="99"/>
    </location>
</feature>
<sequence length="631" mass="68810">MIDSSSSFVASSIPLLHNAVKSVIFKAAELLMALFVLKGLSFVASRSSQFTSYLMFSEDYIQRFLFFRSRGVSRAGVIVLLFTILHLLASLYGTLLWALDSPGYIFNKSNTTVAEYQHLRKADPPYIVQLHLDREKLKSTEQSLAQVVGSDLFKPGLNYTLTGEVRRGTPQALAPTRQHEVGARIWLDSDGFSVSADSAVMIPNVTAGGPEFPLCIYYGQRSMNWNCTFNNTFSLTMFQRVVGKPEVHWDDQSDLNLGSTYVNPNRVDNIWASFGGGGGSATMMQVFTVTKGKRRHTFVEFALKATMLTRAGVPFALQEVQDLVRRTAGTEETERNNPILGRIVGGMMNAQSRHLSYQFGFNAVDNANLSVVQSNWAYFTATNTNSGEDLYSVISLTSTNITLIRSETVDSSPTPFEGCDNGQFQNEGFGGRVTQTDCATPKIDTNSTGFLGQVDTAAVLITYGLGSGRSNVSSESLDDTILSWIWNTSTTIESLLIGRGYAVSVDPALVSITVDKLVVAMSSLQLLLSILAAVLGLAAWGFLATWVPAPWSNTFLSSLLHSLSEQRGSTSKPGYVVKPPNIEWSTGAERTIITVSGDAIVLQGSEMVRLDPGKGGRGSQDERSHEQNSDE</sequence>
<evidence type="ECO:0000256" key="2">
    <source>
        <dbReference type="SAM" id="Phobius"/>
    </source>
</evidence>
<evidence type="ECO:0000256" key="1">
    <source>
        <dbReference type="SAM" id="MobiDB-lite"/>
    </source>
</evidence>
<keyword evidence="2" id="KW-0812">Transmembrane</keyword>
<dbReference type="Proteomes" id="UP000078240">
    <property type="component" value="Unassembled WGS sequence"/>
</dbReference>
<dbReference type="AlphaFoldDB" id="A0A179FUK5"/>
<reference evidence="3 4" key="1">
    <citation type="submission" date="2016-01" db="EMBL/GenBank/DDBJ databases">
        <title>Biosynthesis of antibiotic leucinostatins and their inhibition on Phytophthora in bio-control Purpureocillium lilacinum.</title>
        <authorList>
            <person name="Wang G."/>
            <person name="Liu Z."/>
            <person name="Lin R."/>
            <person name="Li E."/>
            <person name="Mao Z."/>
            <person name="Ling J."/>
            <person name="Yin W."/>
            <person name="Xie B."/>
        </authorList>
    </citation>
    <scope>NUCLEOTIDE SEQUENCE [LARGE SCALE GENOMIC DNA]</scope>
    <source>
        <strain evidence="3">PLBJ-1</strain>
    </source>
</reference>
<keyword evidence="2" id="KW-0472">Membrane</keyword>
<feature type="region of interest" description="Disordered" evidence="1">
    <location>
        <begin position="609"/>
        <end position="631"/>
    </location>
</feature>
<keyword evidence="2" id="KW-1133">Transmembrane helix</keyword>
<feature type="transmembrane region" description="Helical" evidence="2">
    <location>
        <begin position="30"/>
        <end position="56"/>
    </location>
</feature>
<name>A0A179FUK5_PURLI</name>
<accession>A0A179FUK5</accession>
<dbReference type="EMBL" id="LSBH01000011">
    <property type="protein sequence ID" value="OAQ69346.1"/>
    <property type="molecule type" value="Genomic_DNA"/>
</dbReference>